<dbReference type="AlphaFoldDB" id="A0A9W6P4T2"/>
<accession>A0A9W6P4T2</accession>
<name>A0A9W6P4T2_9ACTN</name>
<organism evidence="1 2">
    <name type="scientific">Nocardiopsis ansamitocini</name>
    <dbReference type="NCBI Taxonomy" id="1670832"/>
    <lineage>
        <taxon>Bacteria</taxon>
        <taxon>Bacillati</taxon>
        <taxon>Actinomycetota</taxon>
        <taxon>Actinomycetes</taxon>
        <taxon>Streptosporangiales</taxon>
        <taxon>Nocardiopsidaceae</taxon>
        <taxon>Nocardiopsis</taxon>
    </lineage>
</organism>
<comment type="caution">
    <text evidence="1">The sequence shown here is derived from an EMBL/GenBank/DDBJ whole genome shotgun (WGS) entry which is preliminary data.</text>
</comment>
<reference evidence="1" key="1">
    <citation type="submission" date="2023-02" db="EMBL/GenBank/DDBJ databases">
        <title>Nocardiopsis ansamitocini NBRC 112285.</title>
        <authorList>
            <person name="Ichikawa N."/>
            <person name="Sato H."/>
            <person name="Tonouchi N."/>
        </authorList>
    </citation>
    <scope>NUCLEOTIDE SEQUENCE</scope>
    <source>
        <strain evidence="1">NBRC 112285</strain>
    </source>
</reference>
<keyword evidence="2" id="KW-1185">Reference proteome</keyword>
<dbReference type="RefSeq" id="WP_285758085.1">
    <property type="nucleotide sequence ID" value="NZ_BSQG01000002.1"/>
</dbReference>
<evidence type="ECO:0000313" key="1">
    <source>
        <dbReference type="EMBL" id="GLU47098.1"/>
    </source>
</evidence>
<gene>
    <name evidence="1" type="ORF">Nans01_14490</name>
</gene>
<proteinExistence type="predicted"/>
<evidence type="ECO:0000313" key="2">
    <source>
        <dbReference type="Proteomes" id="UP001165092"/>
    </source>
</evidence>
<protein>
    <submittedName>
        <fullName evidence="1">Uncharacterized protein</fullName>
    </submittedName>
</protein>
<sequence length="90" mass="10057">MATRRSRVRQCVRTLLRLPGLRAGEEALEAARVWGPFPVASAERAYREQLHVIVWLLEDGRTQEAIDVACQGPWRHGDGARGPVSGQDPR</sequence>
<dbReference type="EMBL" id="BSQG01000002">
    <property type="protein sequence ID" value="GLU47098.1"/>
    <property type="molecule type" value="Genomic_DNA"/>
</dbReference>
<dbReference type="Proteomes" id="UP001165092">
    <property type="component" value="Unassembled WGS sequence"/>
</dbReference>